<dbReference type="RefSeq" id="WP_160936403.1">
    <property type="nucleotide sequence ID" value="NZ_SNVJ01000005.1"/>
</dbReference>
<evidence type="ECO:0008006" key="3">
    <source>
        <dbReference type="Google" id="ProtNLM"/>
    </source>
</evidence>
<dbReference type="AlphaFoldDB" id="A0A845BB00"/>
<keyword evidence="2" id="KW-1185">Reference proteome</keyword>
<evidence type="ECO:0000313" key="1">
    <source>
        <dbReference type="EMBL" id="MXP63286.1"/>
    </source>
</evidence>
<evidence type="ECO:0000313" key="2">
    <source>
        <dbReference type="Proteomes" id="UP000460715"/>
    </source>
</evidence>
<sequence>MKVTYLTLPHEHDGKSLNLGDRIIYLGARNIVRRAIGQHEEEVRFLSDNESFPSDTDMIVVCGTPQILVGATPSQNLQRILEAANSDVPVKINLGAGAFYFDAFGELRNSLDEAFGERVRQAPIASAYAQYAKFDLCTCRDFAGVAVLKQLGLEPLALPCPGFFSAIFEPRPLFRRQEQLVSVLNGTASFWNRVSGDVHGFFRRLWEQDPTRVFIAHDEQDCAMLSEMGIPFVTFTDADRFLTYLASAQNLLSLRVHGALPAWTLGLNVTLLGIDRRSLLGEDFGARFRVIPLRSQSDFDQALALPSSEKPPQDDDERRAWLSKHLDSYVSSIRQTVREKLGVVPDESVSPDGAGNKPKDEVAEKQYAGSYFREFFYSTQEEFEVGLDLMRSSHSSTMREGELLVKTSANQSTLAFGPYIRIPAGEWVVSADLAIEPLESDFFQAQPENIILMRITKGVPGTELGRAKREVPETSRRFEAVLEIGFTNPSDTGHIEIVFSTVKMLPLSTRISLRNLRLQRK</sequence>
<name>A0A845BB00_9PROT</name>
<proteinExistence type="predicted"/>
<dbReference type="Proteomes" id="UP000460715">
    <property type="component" value="Unassembled WGS sequence"/>
</dbReference>
<accession>A0A845BB00</accession>
<dbReference type="EMBL" id="SNVJ01000005">
    <property type="protein sequence ID" value="MXP63286.1"/>
    <property type="molecule type" value="Genomic_DNA"/>
</dbReference>
<comment type="caution">
    <text evidence="1">The sequence shown here is derived from an EMBL/GenBank/DDBJ whole genome shotgun (WGS) entry which is preliminary data.</text>
</comment>
<dbReference type="OrthoDB" id="7241218at2"/>
<gene>
    <name evidence="1" type="ORF">E0493_07960</name>
</gene>
<organism evidence="1 2">
    <name type="scientific">Teichococcus coralli</name>
    <dbReference type="NCBI Taxonomy" id="2545983"/>
    <lineage>
        <taxon>Bacteria</taxon>
        <taxon>Pseudomonadati</taxon>
        <taxon>Pseudomonadota</taxon>
        <taxon>Alphaproteobacteria</taxon>
        <taxon>Acetobacterales</taxon>
        <taxon>Roseomonadaceae</taxon>
        <taxon>Roseomonas</taxon>
    </lineage>
</organism>
<reference evidence="1 2" key="1">
    <citation type="submission" date="2019-03" db="EMBL/GenBank/DDBJ databases">
        <title>Roseomonas sp. a novel Roseomonas species isolated from Sea whip Gorgonian.</title>
        <authorList>
            <person name="Li F."/>
            <person name="Pan X."/>
            <person name="Huang S."/>
            <person name="Li Z."/>
            <person name="Meng B."/>
        </authorList>
    </citation>
    <scope>NUCLEOTIDE SEQUENCE [LARGE SCALE GENOMIC DNA]</scope>
    <source>
        <strain evidence="1 2">M0104</strain>
    </source>
</reference>
<protein>
    <recommendedName>
        <fullName evidence="3">Polysaccharide pyruvyl transferase domain-containing protein</fullName>
    </recommendedName>
</protein>